<dbReference type="EMBL" id="ADBL01001443">
    <property type="status" value="NOT_ANNOTATED_CDS"/>
    <property type="molecule type" value="Genomic_DNA"/>
</dbReference>
<dbReference type="Proteomes" id="UP000011715">
    <property type="component" value="Unassembled WGS sequence"/>
</dbReference>
<name>A0A0C4E0Y6_MAGP6</name>
<accession>A0A0C4E0Y6</accession>
<evidence type="ECO:0000256" key="1">
    <source>
        <dbReference type="SAM" id="MobiDB-lite"/>
    </source>
</evidence>
<organism evidence="3 4">
    <name type="scientific">Magnaporthiopsis poae (strain ATCC 64411 / 73-15)</name>
    <name type="common">Kentucky bluegrass fungus</name>
    <name type="synonym">Magnaporthe poae</name>
    <dbReference type="NCBI Taxonomy" id="644358"/>
    <lineage>
        <taxon>Eukaryota</taxon>
        <taxon>Fungi</taxon>
        <taxon>Dikarya</taxon>
        <taxon>Ascomycota</taxon>
        <taxon>Pezizomycotina</taxon>
        <taxon>Sordariomycetes</taxon>
        <taxon>Sordariomycetidae</taxon>
        <taxon>Magnaporthales</taxon>
        <taxon>Magnaporthaceae</taxon>
        <taxon>Magnaporthiopsis</taxon>
    </lineage>
</organism>
<protein>
    <submittedName>
        <fullName evidence="2 3">Uncharacterized protein</fullName>
    </submittedName>
</protein>
<feature type="region of interest" description="Disordered" evidence="1">
    <location>
        <begin position="69"/>
        <end position="92"/>
    </location>
</feature>
<evidence type="ECO:0000313" key="4">
    <source>
        <dbReference type="Proteomes" id="UP000011715"/>
    </source>
</evidence>
<dbReference type="AlphaFoldDB" id="A0A0C4E0Y6"/>
<evidence type="ECO:0000313" key="3">
    <source>
        <dbReference type="EnsemblFungi" id="MAPG_06028T0"/>
    </source>
</evidence>
<reference evidence="4" key="1">
    <citation type="submission" date="2010-05" db="EMBL/GenBank/DDBJ databases">
        <title>The genome sequence of Magnaporthe poae strain ATCC 64411.</title>
        <authorList>
            <person name="Ma L.-J."/>
            <person name="Dead R."/>
            <person name="Young S."/>
            <person name="Zeng Q."/>
            <person name="Koehrsen M."/>
            <person name="Alvarado L."/>
            <person name="Berlin A."/>
            <person name="Chapman S.B."/>
            <person name="Chen Z."/>
            <person name="Freedman E."/>
            <person name="Gellesch M."/>
            <person name="Goldberg J."/>
            <person name="Griggs A."/>
            <person name="Gujja S."/>
            <person name="Heilman E.R."/>
            <person name="Heiman D."/>
            <person name="Hepburn T."/>
            <person name="Howarth C."/>
            <person name="Jen D."/>
            <person name="Larson L."/>
            <person name="Mehta T."/>
            <person name="Neiman D."/>
            <person name="Pearson M."/>
            <person name="Roberts A."/>
            <person name="Saif S."/>
            <person name="Shea T."/>
            <person name="Shenoy N."/>
            <person name="Sisk P."/>
            <person name="Stolte C."/>
            <person name="Sykes S."/>
            <person name="Walk T."/>
            <person name="White J."/>
            <person name="Yandava C."/>
            <person name="Haas B."/>
            <person name="Nusbaum C."/>
            <person name="Birren B."/>
        </authorList>
    </citation>
    <scope>NUCLEOTIDE SEQUENCE [LARGE SCALE GENOMIC DNA]</scope>
    <source>
        <strain evidence="4">ATCC 64411 / 73-15</strain>
    </source>
</reference>
<sequence>MAFPSAHQLVNLAAASSSYPDALQMARVLDAYFAATEGSAARPTHLDQEHIVYSGIGCNKPTYGAAINPGSHDLAPGGAGEGTSLSIGTDLY</sequence>
<keyword evidence="4" id="KW-1185">Reference proteome</keyword>
<proteinExistence type="predicted"/>
<reference evidence="3" key="5">
    <citation type="submission" date="2015-06" db="UniProtKB">
        <authorList>
            <consortium name="EnsemblFungi"/>
        </authorList>
    </citation>
    <scope>IDENTIFICATION</scope>
    <source>
        <strain evidence="3">ATCC 64411</strain>
    </source>
</reference>
<reference evidence="2" key="2">
    <citation type="submission" date="2010-05" db="EMBL/GenBank/DDBJ databases">
        <title>The Genome Sequence of Magnaporthe poae strain ATCC 64411.</title>
        <authorList>
            <consortium name="The Broad Institute Genome Sequencing Platform"/>
            <consortium name="Broad Institute Genome Sequencing Center for Infectious Disease"/>
            <person name="Ma L.-J."/>
            <person name="Dead R."/>
            <person name="Young S."/>
            <person name="Zeng Q."/>
            <person name="Koehrsen M."/>
            <person name="Alvarado L."/>
            <person name="Berlin A."/>
            <person name="Chapman S.B."/>
            <person name="Chen Z."/>
            <person name="Freedman E."/>
            <person name="Gellesch M."/>
            <person name="Goldberg J."/>
            <person name="Griggs A."/>
            <person name="Gujja S."/>
            <person name="Heilman E.R."/>
            <person name="Heiman D."/>
            <person name="Hepburn T."/>
            <person name="Howarth C."/>
            <person name="Jen D."/>
            <person name="Larson L."/>
            <person name="Mehta T."/>
            <person name="Neiman D."/>
            <person name="Pearson M."/>
            <person name="Roberts A."/>
            <person name="Saif S."/>
            <person name="Shea T."/>
            <person name="Shenoy N."/>
            <person name="Sisk P."/>
            <person name="Stolte C."/>
            <person name="Sykes S."/>
            <person name="Walk T."/>
            <person name="White J."/>
            <person name="Yandava C."/>
            <person name="Haas B."/>
            <person name="Nusbaum C."/>
            <person name="Birren B."/>
        </authorList>
    </citation>
    <scope>NUCLEOTIDE SEQUENCE</scope>
    <source>
        <strain evidence="2">ATCC 64411</strain>
    </source>
</reference>
<reference evidence="2" key="3">
    <citation type="submission" date="2011-03" db="EMBL/GenBank/DDBJ databases">
        <title>Annotation of Magnaporthe poae ATCC 64411.</title>
        <authorList>
            <person name="Ma L.-J."/>
            <person name="Dead R."/>
            <person name="Young S.K."/>
            <person name="Zeng Q."/>
            <person name="Gargeya S."/>
            <person name="Fitzgerald M."/>
            <person name="Haas B."/>
            <person name="Abouelleil A."/>
            <person name="Alvarado L."/>
            <person name="Arachchi H.M."/>
            <person name="Berlin A."/>
            <person name="Brown A."/>
            <person name="Chapman S.B."/>
            <person name="Chen Z."/>
            <person name="Dunbar C."/>
            <person name="Freedman E."/>
            <person name="Gearin G."/>
            <person name="Gellesch M."/>
            <person name="Goldberg J."/>
            <person name="Griggs A."/>
            <person name="Gujja S."/>
            <person name="Heiman D."/>
            <person name="Howarth C."/>
            <person name="Larson L."/>
            <person name="Lui A."/>
            <person name="MacDonald P.J.P."/>
            <person name="Mehta T."/>
            <person name="Montmayeur A."/>
            <person name="Murphy C."/>
            <person name="Neiman D."/>
            <person name="Pearson M."/>
            <person name="Priest M."/>
            <person name="Roberts A."/>
            <person name="Saif S."/>
            <person name="Shea T."/>
            <person name="Shenoy N."/>
            <person name="Sisk P."/>
            <person name="Stolte C."/>
            <person name="Sykes S."/>
            <person name="Yandava C."/>
            <person name="Wortman J."/>
            <person name="Nusbaum C."/>
            <person name="Birren B."/>
        </authorList>
    </citation>
    <scope>NUCLEOTIDE SEQUENCE</scope>
    <source>
        <strain evidence="2">ATCC 64411</strain>
    </source>
</reference>
<dbReference type="EMBL" id="GL876970">
    <property type="protein sequence ID" value="KLU87022.1"/>
    <property type="molecule type" value="Genomic_DNA"/>
</dbReference>
<feature type="compositionally biased region" description="Polar residues" evidence="1">
    <location>
        <begin position="83"/>
        <end position="92"/>
    </location>
</feature>
<dbReference type="EnsemblFungi" id="MAPG_06028T0">
    <property type="protein sequence ID" value="MAPG_06028T0"/>
    <property type="gene ID" value="MAPG_06028"/>
</dbReference>
<reference evidence="3" key="4">
    <citation type="journal article" date="2015" name="G3 (Bethesda)">
        <title>Genome sequences of three phytopathogenic species of the Magnaporthaceae family of fungi.</title>
        <authorList>
            <person name="Okagaki L.H."/>
            <person name="Nunes C.C."/>
            <person name="Sailsbery J."/>
            <person name="Clay B."/>
            <person name="Brown D."/>
            <person name="John T."/>
            <person name="Oh Y."/>
            <person name="Young N."/>
            <person name="Fitzgerald M."/>
            <person name="Haas B.J."/>
            <person name="Zeng Q."/>
            <person name="Young S."/>
            <person name="Adiconis X."/>
            <person name="Fan L."/>
            <person name="Levin J.Z."/>
            <person name="Mitchell T.K."/>
            <person name="Okubara P.A."/>
            <person name="Farman M.L."/>
            <person name="Kohn L.M."/>
            <person name="Birren B."/>
            <person name="Ma L.-J."/>
            <person name="Dean R.A."/>
        </authorList>
    </citation>
    <scope>NUCLEOTIDE SEQUENCE</scope>
    <source>
        <strain evidence="3">ATCC 64411 / 73-15</strain>
    </source>
</reference>
<gene>
    <name evidence="2" type="ORF">MAPG_06028</name>
</gene>
<evidence type="ECO:0000313" key="2">
    <source>
        <dbReference type="EMBL" id="KLU87022.1"/>
    </source>
</evidence>
<dbReference type="VEuPathDB" id="FungiDB:MAPG_06028"/>